<protein>
    <submittedName>
        <fullName evidence="2">Uncharacterized protein</fullName>
    </submittedName>
</protein>
<dbReference type="AlphaFoldDB" id="A0A8T2T667"/>
<comment type="caution">
    <text evidence="2">The sequence shown here is derived from an EMBL/GenBank/DDBJ whole genome shotgun (WGS) entry which is preliminary data.</text>
</comment>
<evidence type="ECO:0000313" key="3">
    <source>
        <dbReference type="Proteomes" id="UP000825935"/>
    </source>
</evidence>
<gene>
    <name evidence="2" type="ORF">KP509_14G021700</name>
</gene>
<feature type="region of interest" description="Disordered" evidence="1">
    <location>
        <begin position="31"/>
        <end position="72"/>
    </location>
</feature>
<name>A0A8T2T667_CERRI</name>
<organism evidence="2 3">
    <name type="scientific">Ceratopteris richardii</name>
    <name type="common">Triangle waterfern</name>
    <dbReference type="NCBI Taxonomy" id="49495"/>
    <lineage>
        <taxon>Eukaryota</taxon>
        <taxon>Viridiplantae</taxon>
        <taxon>Streptophyta</taxon>
        <taxon>Embryophyta</taxon>
        <taxon>Tracheophyta</taxon>
        <taxon>Polypodiopsida</taxon>
        <taxon>Polypodiidae</taxon>
        <taxon>Polypodiales</taxon>
        <taxon>Pteridineae</taxon>
        <taxon>Pteridaceae</taxon>
        <taxon>Parkerioideae</taxon>
        <taxon>Ceratopteris</taxon>
    </lineage>
</organism>
<dbReference type="Proteomes" id="UP000825935">
    <property type="component" value="Chromosome 14"/>
</dbReference>
<reference evidence="2" key="1">
    <citation type="submission" date="2021-08" db="EMBL/GenBank/DDBJ databases">
        <title>WGS assembly of Ceratopteris richardii.</title>
        <authorList>
            <person name="Marchant D.B."/>
            <person name="Chen G."/>
            <person name="Jenkins J."/>
            <person name="Shu S."/>
            <person name="Leebens-Mack J."/>
            <person name="Grimwood J."/>
            <person name="Schmutz J."/>
            <person name="Soltis P."/>
            <person name="Soltis D."/>
            <person name="Chen Z.-H."/>
        </authorList>
    </citation>
    <scope>NUCLEOTIDE SEQUENCE</scope>
    <source>
        <strain evidence="2">Whitten #5841</strain>
        <tissue evidence="2">Leaf</tissue>
    </source>
</reference>
<accession>A0A8T2T667</accession>
<proteinExistence type="predicted"/>
<keyword evidence="3" id="KW-1185">Reference proteome</keyword>
<evidence type="ECO:0000256" key="1">
    <source>
        <dbReference type="SAM" id="MobiDB-lite"/>
    </source>
</evidence>
<evidence type="ECO:0000313" key="2">
    <source>
        <dbReference type="EMBL" id="KAH7414976.1"/>
    </source>
</evidence>
<dbReference type="EMBL" id="CM035419">
    <property type="protein sequence ID" value="KAH7414976.1"/>
    <property type="molecule type" value="Genomic_DNA"/>
</dbReference>
<sequence>MASHHPRKTPEVVKLQEVWCLCVGRVIPSSRAQPSNKLSKRETSRHSNQSHKAQIKGNLWTSTKSGEIKSTERDALMNEGVANRVNHGVLKSSNDGIPFPKLSIPAGCSSVVSDTLRWYQNSMDGSPLCACLQSVHSPSPAT</sequence>